<protein>
    <submittedName>
        <fullName evidence="2">Uncharacterized protein</fullName>
    </submittedName>
</protein>
<evidence type="ECO:0000313" key="2">
    <source>
        <dbReference type="EMBL" id="CAD9139490.1"/>
    </source>
</evidence>
<proteinExistence type="predicted"/>
<dbReference type="AlphaFoldDB" id="A0A7S1MTA6"/>
<reference evidence="2" key="1">
    <citation type="submission" date="2021-01" db="EMBL/GenBank/DDBJ databases">
        <authorList>
            <person name="Corre E."/>
            <person name="Pelletier E."/>
            <person name="Niang G."/>
            <person name="Scheremetjew M."/>
            <person name="Finn R."/>
            <person name="Kale V."/>
            <person name="Holt S."/>
            <person name="Cochrane G."/>
            <person name="Meng A."/>
            <person name="Brown T."/>
            <person name="Cohen L."/>
        </authorList>
    </citation>
    <scope>NUCLEOTIDE SEQUENCE</scope>
    <source>
        <strain evidence="2">OF101</strain>
    </source>
</reference>
<feature type="region of interest" description="Disordered" evidence="1">
    <location>
        <begin position="1"/>
        <end position="30"/>
    </location>
</feature>
<dbReference type="EMBL" id="HBGE01043454">
    <property type="protein sequence ID" value="CAD9139490.1"/>
    <property type="molecule type" value="Transcribed_RNA"/>
</dbReference>
<sequence length="156" mass="16938">MAGLASAVMGTPPTHGRGKEAEGEGEEASELCCEEAAGAARQTSSELVEFPSLADAPRTSLATFLLARMSFPTTAPSYRVPSDIIARLREARIGVAVFTAGLDVLHTPQQEAWKAIPGVVFKHYPWIDHAVLCTSISRLRLWRRPELWLDALAARL</sequence>
<accession>A0A7S1MTA6</accession>
<name>A0A7S1MTA6_ALECA</name>
<gene>
    <name evidence="2" type="ORF">ACAT0790_LOCUS26222</name>
</gene>
<evidence type="ECO:0000256" key="1">
    <source>
        <dbReference type="SAM" id="MobiDB-lite"/>
    </source>
</evidence>
<organism evidence="2">
    <name type="scientific">Alexandrium catenella</name>
    <name type="common">Red tide dinoflagellate</name>
    <name type="synonym">Gonyaulax catenella</name>
    <dbReference type="NCBI Taxonomy" id="2925"/>
    <lineage>
        <taxon>Eukaryota</taxon>
        <taxon>Sar</taxon>
        <taxon>Alveolata</taxon>
        <taxon>Dinophyceae</taxon>
        <taxon>Gonyaulacales</taxon>
        <taxon>Pyrocystaceae</taxon>
        <taxon>Alexandrium</taxon>
    </lineage>
</organism>